<evidence type="ECO:0000313" key="3">
    <source>
        <dbReference type="EMBL" id="MCD2491923.1"/>
    </source>
</evidence>
<dbReference type="SUPFAM" id="SSF50104">
    <property type="entry name" value="Translation proteins SH3-like domain"/>
    <property type="match status" value="1"/>
</dbReference>
<sequence>MRKETGGFAISKAGHDKGKLYAVIGYREGKYLLADGRLRTLEKAKPKKEKHLQFIHAQDERLAELIRGGKPVRNEDVKRAIKLYQAKVPTK</sequence>
<organism evidence="3 4">
    <name type="scientific">Lientehia hominis</name>
    <dbReference type="NCBI Taxonomy" id="2897778"/>
    <lineage>
        <taxon>Bacteria</taxon>
        <taxon>Bacillati</taxon>
        <taxon>Bacillota</taxon>
        <taxon>Clostridia</taxon>
        <taxon>Lachnospirales</taxon>
        <taxon>Lachnospiraceae</taxon>
        <taxon>Lientehia</taxon>
    </lineage>
</organism>
<dbReference type="GO" id="GO:1990904">
    <property type="term" value="C:ribonucleoprotein complex"/>
    <property type="evidence" value="ECO:0007669"/>
    <property type="project" value="UniProtKB-KW"/>
</dbReference>
<dbReference type="EMBL" id="JAJNOR010000001">
    <property type="protein sequence ID" value="MCD2491923.1"/>
    <property type="molecule type" value="Genomic_DNA"/>
</dbReference>
<name>A0AAP2W719_9FIRM</name>
<evidence type="ECO:0000256" key="1">
    <source>
        <dbReference type="ARBA" id="ARBA00022980"/>
    </source>
</evidence>
<protein>
    <submittedName>
        <fullName evidence="3">KOW domain-containing RNA-binding protein</fullName>
    </submittedName>
</protein>
<reference evidence="3 4" key="1">
    <citation type="submission" date="2021-11" db="EMBL/GenBank/DDBJ databases">
        <title>Lacrimispora sp. nov. NSJ-141 isolated from human feces.</title>
        <authorList>
            <person name="Abdugheni R."/>
        </authorList>
    </citation>
    <scope>NUCLEOTIDE SEQUENCE [LARGE SCALE GENOMIC DNA]</scope>
    <source>
        <strain evidence="3 4">NSJ-141</strain>
    </source>
</reference>
<keyword evidence="1" id="KW-0689">Ribosomal protein</keyword>
<dbReference type="InterPro" id="IPR041985">
    <property type="entry name" value="Ribosomal_eL14_KOW"/>
</dbReference>
<evidence type="ECO:0000256" key="2">
    <source>
        <dbReference type="ARBA" id="ARBA00023274"/>
    </source>
</evidence>
<dbReference type="InterPro" id="IPR008991">
    <property type="entry name" value="Translation_prot_SH3-like_sf"/>
</dbReference>
<dbReference type="AlphaFoldDB" id="A0AAP2W719"/>
<comment type="caution">
    <text evidence="3">The sequence shown here is derived from an EMBL/GenBank/DDBJ whole genome shotgun (WGS) entry which is preliminary data.</text>
</comment>
<dbReference type="Proteomes" id="UP001299265">
    <property type="component" value="Unassembled WGS sequence"/>
</dbReference>
<evidence type="ECO:0000313" key="4">
    <source>
        <dbReference type="Proteomes" id="UP001299265"/>
    </source>
</evidence>
<proteinExistence type="predicted"/>
<gene>
    <name evidence="3" type="ORF">LQE92_04690</name>
</gene>
<dbReference type="RefSeq" id="WP_231061821.1">
    <property type="nucleotide sequence ID" value="NZ_JAJNOR010000001.1"/>
</dbReference>
<dbReference type="GO" id="GO:0005840">
    <property type="term" value="C:ribosome"/>
    <property type="evidence" value="ECO:0007669"/>
    <property type="project" value="UniProtKB-KW"/>
</dbReference>
<accession>A0AAP2W719</accession>
<dbReference type="CDD" id="cd06088">
    <property type="entry name" value="KOW_RPL14"/>
    <property type="match status" value="1"/>
</dbReference>
<keyword evidence="2" id="KW-0687">Ribonucleoprotein</keyword>
<keyword evidence="4" id="KW-1185">Reference proteome</keyword>